<sequence length="368" mass="42012">MAHTLSAGLLQPLPILEQIWDDIAMDFTIGLPSSSGFTVILVVIDRLSKYAHFPPIKVAEVFVKMVVKLHGILKMIVSDRDKVFLSHFWKQLFKLSGTSLHMSIAYHPQTGGQSEALNKFLEMYLRCFTHDTPKDWTRLLPWAEFWYNTSYNHSCGMSPFKIVNGQDPPTLPYRQHFVALYKNQKLSMRFFGPFPVIERIGQVAYKLLLPSTTKIHLVFHCSQLKLCKGDHSQSYVSLPITHIDVQPVIQPVEILQSKVPQHLVKWEGLDSHHATWEDQFTLQQAFPDFNLEGKVGLNGVFDVAPDDIVSNTERQMTSAPNDIVRCTPNDILSSRDRTTDASCTLNDILSNREEGRELRRGTCQRHIK</sequence>
<keyword evidence="3" id="KW-1185">Reference proteome</keyword>
<dbReference type="GO" id="GO:0003676">
    <property type="term" value="F:nucleic acid binding"/>
    <property type="evidence" value="ECO:0007669"/>
    <property type="project" value="InterPro"/>
</dbReference>
<dbReference type="Gene3D" id="3.30.420.10">
    <property type="entry name" value="Ribonuclease H-like superfamily/Ribonuclease H"/>
    <property type="match status" value="1"/>
</dbReference>
<dbReference type="SUPFAM" id="SSF54160">
    <property type="entry name" value="Chromo domain-like"/>
    <property type="match status" value="1"/>
</dbReference>
<dbReference type="Gene3D" id="2.40.50.40">
    <property type="match status" value="1"/>
</dbReference>
<dbReference type="Pfam" id="PF24626">
    <property type="entry name" value="SH3_Tf2-1"/>
    <property type="match status" value="1"/>
</dbReference>
<proteinExistence type="predicted"/>
<dbReference type="AlphaFoldDB" id="A0AAQ3NDV7"/>
<evidence type="ECO:0000313" key="2">
    <source>
        <dbReference type="EMBL" id="WVZ07117.1"/>
    </source>
</evidence>
<dbReference type="PROSITE" id="PS50994">
    <property type="entry name" value="INTEGRASE"/>
    <property type="match status" value="1"/>
</dbReference>
<name>A0AAQ3NDV7_VIGMU</name>
<dbReference type="Pfam" id="PF00385">
    <property type="entry name" value="Chromo"/>
    <property type="match status" value="1"/>
</dbReference>
<dbReference type="InterPro" id="IPR012337">
    <property type="entry name" value="RNaseH-like_sf"/>
</dbReference>
<dbReference type="InterPro" id="IPR001584">
    <property type="entry name" value="Integrase_cat-core"/>
</dbReference>
<accession>A0AAQ3NDV7</accession>
<dbReference type="GO" id="GO:0015074">
    <property type="term" value="P:DNA integration"/>
    <property type="evidence" value="ECO:0007669"/>
    <property type="project" value="InterPro"/>
</dbReference>
<feature type="domain" description="Integrase catalytic" evidence="1">
    <location>
        <begin position="10"/>
        <end position="167"/>
    </location>
</feature>
<dbReference type="PANTHER" id="PTHR45835">
    <property type="entry name" value="YALI0A06105P"/>
    <property type="match status" value="1"/>
</dbReference>
<evidence type="ECO:0000259" key="1">
    <source>
        <dbReference type="PROSITE" id="PS50994"/>
    </source>
</evidence>
<organism evidence="2 3">
    <name type="scientific">Vigna mungo</name>
    <name type="common">Black gram</name>
    <name type="synonym">Phaseolus mungo</name>
    <dbReference type="NCBI Taxonomy" id="3915"/>
    <lineage>
        <taxon>Eukaryota</taxon>
        <taxon>Viridiplantae</taxon>
        <taxon>Streptophyta</taxon>
        <taxon>Embryophyta</taxon>
        <taxon>Tracheophyta</taxon>
        <taxon>Spermatophyta</taxon>
        <taxon>Magnoliopsida</taxon>
        <taxon>eudicotyledons</taxon>
        <taxon>Gunneridae</taxon>
        <taxon>Pentapetalae</taxon>
        <taxon>rosids</taxon>
        <taxon>fabids</taxon>
        <taxon>Fabales</taxon>
        <taxon>Fabaceae</taxon>
        <taxon>Papilionoideae</taxon>
        <taxon>50 kb inversion clade</taxon>
        <taxon>NPAAA clade</taxon>
        <taxon>indigoferoid/millettioid clade</taxon>
        <taxon>Phaseoleae</taxon>
        <taxon>Vigna</taxon>
    </lineage>
</organism>
<dbReference type="EMBL" id="CP144695">
    <property type="protein sequence ID" value="WVZ07117.1"/>
    <property type="molecule type" value="Genomic_DNA"/>
</dbReference>
<dbReference type="InterPro" id="IPR016197">
    <property type="entry name" value="Chromo-like_dom_sf"/>
</dbReference>
<gene>
    <name evidence="2" type="ORF">V8G54_020463</name>
</gene>
<protein>
    <recommendedName>
        <fullName evidence="1">Integrase catalytic domain-containing protein</fullName>
    </recommendedName>
</protein>
<dbReference type="InterPro" id="IPR023780">
    <property type="entry name" value="Chromo_domain"/>
</dbReference>
<evidence type="ECO:0000313" key="3">
    <source>
        <dbReference type="Proteomes" id="UP001374535"/>
    </source>
</evidence>
<dbReference type="Proteomes" id="UP001374535">
    <property type="component" value="Chromosome 6"/>
</dbReference>
<dbReference type="InterPro" id="IPR036397">
    <property type="entry name" value="RNaseH_sf"/>
</dbReference>
<dbReference type="PANTHER" id="PTHR45835:SF99">
    <property type="entry name" value="CHROMO DOMAIN-CONTAINING PROTEIN-RELATED"/>
    <property type="match status" value="1"/>
</dbReference>
<dbReference type="InterPro" id="IPR056924">
    <property type="entry name" value="SH3_Tf2-1"/>
</dbReference>
<reference evidence="2 3" key="1">
    <citation type="journal article" date="2023" name="Life. Sci Alliance">
        <title>Evolutionary insights into 3D genome organization and epigenetic landscape of Vigna mungo.</title>
        <authorList>
            <person name="Junaid A."/>
            <person name="Singh B."/>
            <person name="Bhatia S."/>
        </authorList>
    </citation>
    <scope>NUCLEOTIDE SEQUENCE [LARGE SCALE GENOMIC DNA]</scope>
    <source>
        <strain evidence="2">Urdbean</strain>
    </source>
</reference>
<dbReference type="SUPFAM" id="SSF53098">
    <property type="entry name" value="Ribonuclease H-like"/>
    <property type="match status" value="1"/>
</dbReference>